<evidence type="ECO:0000313" key="6">
    <source>
        <dbReference type="Proteomes" id="UP000316256"/>
    </source>
</evidence>
<dbReference type="Gene3D" id="3.40.50.720">
    <property type="entry name" value="NAD(P)-binding Rossmann-like Domain"/>
    <property type="match status" value="1"/>
</dbReference>
<evidence type="ECO:0000256" key="2">
    <source>
        <dbReference type="ARBA" id="ARBA00023002"/>
    </source>
</evidence>
<dbReference type="InterPro" id="IPR023985">
    <property type="entry name" value="SDR_subfam_1"/>
</dbReference>
<dbReference type="Pfam" id="PF00106">
    <property type="entry name" value="adh_short"/>
    <property type="match status" value="1"/>
</dbReference>
<dbReference type="AlphaFoldDB" id="A0A541BA31"/>
<dbReference type="NCBIfam" id="NF009467">
    <property type="entry name" value="PRK12826.1-3"/>
    <property type="match status" value="1"/>
</dbReference>
<comment type="caution">
    <text evidence="5">The sequence shown here is derived from an EMBL/GenBank/DDBJ whole genome shotgun (WGS) entry which is preliminary data.</text>
</comment>
<dbReference type="EMBL" id="VIGH01000004">
    <property type="protein sequence ID" value="TQF69192.1"/>
    <property type="molecule type" value="Genomic_DNA"/>
</dbReference>
<dbReference type="OrthoDB" id="5173603at2"/>
<dbReference type="PANTHER" id="PTHR24321">
    <property type="entry name" value="DEHYDROGENASES, SHORT CHAIN"/>
    <property type="match status" value="1"/>
</dbReference>
<name>A0A541BA31_9NOCA</name>
<keyword evidence="2" id="KW-0560">Oxidoreductase</keyword>
<dbReference type="CDD" id="cd05233">
    <property type="entry name" value="SDR_c"/>
    <property type="match status" value="1"/>
</dbReference>
<protein>
    <submittedName>
        <fullName evidence="5">NAD(P)-dependent oxidoreductase</fullName>
    </submittedName>
</protein>
<evidence type="ECO:0000256" key="3">
    <source>
        <dbReference type="ARBA" id="ARBA00023027"/>
    </source>
</evidence>
<dbReference type="InterPro" id="IPR036291">
    <property type="entry name" value="NAD(P)-bd_dom_sf"/>
</dbReference>
<dbReference type="Proteomes" id="UP000316256">
    <property type="component" value="Unassembled WGS sequence"/>
</dbReference>
<dbReference type="InterPro" id="IPR020904">
    <property type="entry name" value="Sc_DH/Rdtase_CS"/>
</dbReference>
<evidence type="ECO:0000256" key="1">
    <source>
        <dbReference type="ARBA" id="ARBA00006484"/>
    </source>
</evidence>
<dbReference type="GO" id="GO:0016491">
    <property type="term" value="F:oxidoreductase activity"/>
    <property type="evidence" value="ECO:0007669"/>
    <property type="project" value="UniProtKB-KW"/>
</dbReference>
<keyword evidence="6" id="KW-1185">Reference proteome</keyword>
<dbReference type="PRINTS" id="PR00081">
    <property type="entry name" value="GDHRDH"/>
</dbReference>
<dbReference type="PRINTS" id="PR00080">
    <property type="entry name" value="SDRFAMILY"/>
</dbReference>
<accession>A0A541BA31</accession>
<proteinExistence type="inferred from homology"/>
<keyword evidence="3" id="KW-0520">NAD</keyword>
<dbReference type="NCBIfam" id="TIGR03971">
    <property type="entry name" value="SDR_subfam_1"/>
    <property type="match status" value="1"/>
</dbReference>
<dbReference type="SUPFAM" id="SSF51735">
    <property type="entry name" value="NAD(P)-binding Rossmann-fold domains"/>
    <property type="match status" value="1"/>
</dbReference>
<dbReference type="PANTHER" id="PTHR24321:SF8">
    <property type="entry name" value="ESTRADIOL 17-BETA-DEHYDROGENASE 8-RELATED"/>
    <property type="match status" value="1"/>
</dbReference>
<gene>
    <name evidence="5" type="ORF">FK531_10565</name>
</gene>
<evidence type="ECO:0000313" key="5">
    <source>
        <dbReference type="EMBL" id="TQF69192.1"/>
    </source>
</evidence>
<organism evidence="5 6">
    <name type="scientific">Rhodococcus spelaei</name>
    <dbReference type="NCBI Taxonomy" id="2546320"/>
    <lineage>
        <taxon>Bacteria</taxon>
        <taxon>Bacillati</taxon>
        <taxon>Actinomycetota</taxon>
        <taxon>Actinomycetes</taxon>
        <taxon>Mycobacteriales</taxon>
        <taxon>Nocardiaceae</taxon>
        <taxon>Rhodococcus</taxon>
    </lineage>
</organism>
<sequence length="294" mass="31295">MHMFQFRTSKRRTMGKLTGQVAFITGAARGQGRAHAVKMASEGADIIAVDRCAPVTTAGYDMATEADLAETVALVEAQGRGIVATVADTRDLDSLQKAVDAGVERFGRLDVVVANAGIAASPKMSWDLTPDEFREMLDINVTGVWQTTKVAIPHMMAGNRGGSIVLISSMAGLRGVPGIVHYSTAKHAVRGMAKSLANELAWANIRVNSVHPGNVRTTMIDNEAMVRGFRPDLENPVLEDTAEIMQKLNLLPQPWVETEAVADAVLYLVGDTGRGITGIALPVDLGTSEKFAAG</sequence>
<evidence type="ECO:0000256" key="4">
    <source>
        <dbReference type="RuleBase" id="RU000363"/>
    </source>
</evidence>
<dbReference type="InterPro" id="IPR002347">
    <property type="entry name" value="SDR_fam"/>
</dbReference>
<dbReference type="PROSITE" id="PS00061">
    <property type="entry name" value="ADH_SHORT"/>
    <property type="match status" value="1"/>
</dbReference>
<reference evidence="5 6" key="1">
    <citation type="submission" date="2019-06" db="EMBL/GenBank/DDBJ databases">
        <title>Rhodococcus spaelei sp. nov., isolated from a cave.</title>
        <authorList>
            <person name="Lee S.D."/>
        </authorList>
    </citation>
    <scope>NUCLEOTIDE SEQUENCE [LARGE SCALE GENOMIC DNA]</scope>
    <source>
        <strain evidence="5 6">C9-5</strain>
    </source>
</reference>
<comment type="similarity">
    <text evidence="1 4">Belongs to the short-chain dehydrogenases/reductases (SDR) family.</text>
</comment>
<dbReference type="FunFam" id="3.40.50.720:FF:000084">
    <property type="entry name" value="Short-chain dehydrogenase reductase"/>
    <property type="match status" value="1"/>
</dbReference>